<feature type="domain" description="Major facilitator superfamily (MFS) profile" evidence="8">
    <location>
        <begin position="36"/>
        <end position="425"/>
    </location>
</feature>
<dbReference type="GO" id="GO:0022857">
    <property type="term" value="F:transmembrane transporter activity"/>
    <property type="evidence" value="ECO:0007669"/>
    <property type="project" value="InterPro"/>
</dbReference>
<dbReference type="EMBL" id="CP064786">
    <property type="protein sequence ID" value="QSG02748.1"/>
    <property type="molecule type" value="Genomic_DNA"/>
</dbReference>
<keyword evidence="10" id="KW-1185">Reference proteome</keyword>
<dbReference type="PROSITE" id="PS50850">
    <property type="entry name" value="MFS"/>
    <property type="match status" value="1"/>
</dbReference>
<accession>A0A897MRU0</accession>
<keyword evidence="5 7" id="KW-1133">Transmembrane helix</keyword>
<feature type="transmembrane region" description="Helical" evidence="7">
    <location>
        <begin position="63"/>
        <end position="82"/>
    </location>
</feature>
<dbReference type="InterPro" id="IPR020846">
    <property type="entry name" value="MFS_dom"/>
</dbReference>
<evidence type="ECO:0000256" key="1">
    <source>
        <dbReference type="ARBA" id="ARBA00004651"/>
    </source>
</evidence>
<evidence type="ECO:0000256" key="7">
    <source>
        <dbReference type="SAM" id="Phobius"/>
    </source>
</evidence>
<dbReference type="InterPro" id="IPR001958">
    <property type="entry name" value="Tet-R_TetA/multi-R_MdtG-like"/>
</dbReference>
<feature type="transmembrane region" description="Helical" evidence="7">
    <location>
        <begin position="36"/>
        <end position="57"/>
    </location>
</feature>
<dbReference type="Proteomes" id="UP000663586">
    <property type="component" value="Chromosome"/>
</dbReference>
<dbReference type="CDD" id="cd17325">
    <property type="entry name" value="MFS_MdtG_SLC18_like"/>
    <property type="match status" value="1"/>
</dbReference>
<evidence type="ECO:0000256" key="4">
    <source>
        <dbReference type="ARBA" id="ARBA00022692"/>
    </source>
</evidence>
<proteinExistence type="predicted"/>
<dbReference type="PANTHER" id="PTHR23517">
    <property type="entry name" value="RESISTANCE PROTEIN MDTM, PUTATIVE-RELATED-RELATED"/>
    <property type="match status" value="1"/>
</dbReference>
<keyword evidence="3" id="KW-1003">Cell membrane</keyword>
<feature type="transmembrane region" description="Helical" evidence="7">
    <location>
        <begin position="135"/>
        <end position="155"/>
    </location>
</feature>
<evidence type="ECO:0000256" key="5">
    <source>
        <dbReference type="ARBA" id="ARBA00022989"/>
    </source>
</evidence>
<feature type="transmembrane region" description="Helical" evidence="7">
    <location>
        <begin position="240"/>
        <end position="266"/>
    </location>
</feature>
<evidence type="ECO:0000313" key="9">
    <source>
        <dbReference type="EMBL" id="QSG02748.1"/>
    </source>
</evidence>
<feature type="transmembrane region" description="Helical" evidence="7">
    <location>
        <begin position="311"/>
        <end position="331"/>
    </location>
</feature>
<evidence type="ECO:0000256" key="3">
    <source>
        <dbReference type="ARBA" id="ARBA00022475"/>
    </source>
</evidence>
<keyword evidence="2" id="KW-0813">Transport</keyword>
<dbReference type="KEGG" id="hara:AArcS_1536"/>
<evidence type="ECO:0000313" key="10">
    <source>
        <dbReference type="Proteomes" id="UP000663586"/>
    </source>
</evidence>
<evidence type="ECO:0000256" key="2">
    <source>
        <dbReference type="ARBA" id="ARBA00022448"/>
    </source>
</evidence>
<feature type="transmembrane region" description="Helical" evidence="7">
    <location>
        <begin position="103"/>
        <end position="123"/>
    </location>
</feature>
<name>A0A897MRU0_9EURY</name>
<gene>
    <name evidence="9" type="ORF">AArcS_1536</name>
</gene>
<dbReference type="InterPro" id="IPR036259">
    <property type="entry name" value="MFS_trans_sf"/>
</dbReference>
<dbReference type="Gene3D" id="1.20.1250.20">
    <property type="entry name" value="MFS general substrate transporter like domains"/>
    <property type="match status" value="2"/>
</dbReference>
<evidence type="ECO:0000259" key="8">
    <source>
        <dbReference type="PROSITE" id="PS50850"/>
    </source>
</evidence>
<dbReference type="PRINTS" id="PR01035">
    <property type="entry name" value="TCRTETA"/>
</dbReference>
<reference evidence="9" key="1">
    <citation type="submission" date="2020-11" db="EMBL/GenBank/DDBJ databases">
        <title>Carbohydrate-dependent, anaerobic sulfur respiration: A novel catabolism in halophilic archaea.</title>
        <authorList>
            <person name="Sorokin D.Y."/>
            <person name="Messina E."/>
            <person name="Smedile F."/>
            <person name="La Cono V."/>
            <person name="Hallsworth J.E."/>
            <person name="Yakimov M.M."/>
        </authorList>
    </citation>
    <scope>NUCLEOTIDE SEQUENCE</scope>
    <source>
        <strain evidence="9">AArc-S</strain>
    </source>
</reference>
<comment type="subcellular location">
    <subcellularLocation>
        <location evidence="1">Cell membrane</location>
        <topology evidence="1">Multi-pass membrane protein</topology>
    </subcellularLocation>
</comment>
<dbReference type="Pfam" id="PF07690">
    <property type="entry name" value="MFS_1"/>
    <property type="match status" value="1"/>
</dbReference>
<dbReference type="InterPro" id="IPR011701">
    <property type="entry name" value="MFS"/>
</dbReference>
<dbReference type="InterPro" id="IPR050171">
    <property type="entry name" value="MFS_Transporters"/>
</dbReference>
<keyword evidence="6 7" id="KW-0472">Membrane</keyword>
<feature type="transmembrane region" description="Helical" evidence="7">
    <location>
        <begin position="192"/>
        <end position="214"/>
    </location>
</feature>
<evidence type="ECO:0000256" key="6">
    <source>
        <dbReference type="ARBA" id="ARBA00023136"/>
    </source>
</evidence>
<dbReference type="AlphaFoldDB" id="A0A897MRU0"/>
<feature type="transmembrane region" description="Helical" evidence="7">
    <location>
        <begin position="337"/>
        <end position="360"/>
    </location>
</feature>
<protein>
    <submittedName>
        <fullName evidence="9">MFS family permease</fullName>
    </submittedName>
</protein>
<feature type="transmembrane region" description="Helical" evidence="7">
    <location>
        <begin position="400"/>
        <end position="421"/>
    </location>
</feature>
<feature type="transmembrane region" description="Helical" evidence="7">
    <location>
        <begin position="167"/>
        <end position="186"/>
    </location>
</feature>
<organism evidence="9 10">
    <name type="scientific">Natranaeroarchaeum sulfidigenes</name>
    <dbReference type="NCBI Taxonomy" id="2784880"/>
    <lineage>
        <taxon>Archaea</taxon>
        <taxon>Methanobacteriati</taxon>
        <taxon>Methanobacteriota</taxon>
        <taxon>Stenosarchaea group</taxon>
        <taxon>Halobacteria</taxon>
        <taxon>Halobacteriales</taxon>
        <taxon>Natronoarchaeaceae</taxon>
        <taxon>Natranaeroarchaeum</taxon>
    </lineage>
</organism>
<dbReference type="GO" id="GO:0005886">
    <property type="term" value="C:plasma membrane"/>
    <property type="evidence" value="ECO:0007669"/>
    <property type="project" value="UniProtKB-SubCell"/>
</dbReference>
<keyword evidence="4 7" id="KW-0812">Transmembrane</keyword>
<dbReference type="SUPFAM" id="SSF103473">
    <property type="entry name" value="MFS general substrate transporter"/>
    <property type="match status" value="1"/>
</dbReference>
<sequence>MGAVRSSPTERLLADTESVNRLTDQSVNRVSSERRVVYAVIACTFFVGFGGGVIFPILPNLGVVLGISPFLVGVILSANRFSRLFANAPAGALVDRIGTRTPFVAGLFIEGIATLGYVVAVIAPAPEIWFLLARILWGVGSALVFATAYTITADVSESESRGTSMGIVRAGITFGFPAGLVLGGLVSDLYSVEAAFVLASAFALFAGVLAYWIVPETHSEAIERRKGGVKPWEIDTSTPALTVGLVNFGVFFAYIGALFATLVVFLGELEIGIFGLDAQGTSGLLMAVTVLSGSVCMLGGGKLSDLYGYRVPIILVSLVVSGVGFVLLAGASSVSQLILACLLIGGGQGGTGGPMMALLADLTPDQRMGRAMGTNNVLGDIGGGLGPLVTLPLGESIGFAPIYVACALIPLVAGVVLLVGIRAETGRLNPSLELQAGD</sequence>